<keyword evidence="3" id="KW-1185">Reference proteome</keyword>
<evidence type="ECO:0000313" key="3">
    <source>
        <dbReference type="Proteomes" id="UP001501074"/>
    </source>
</evidence>
<sequence length="137" mass="14326">MAENFEVSVSDLRTSARQAETAASVMGSLDPGADLTSASHEIPGADSVAALQQIASKWDSDLKLWRDTMREFGGGLDSAANGYESSDEAGAQAYAALSPQYGLVPESAATVDLTRRPPSTYGPNPDLDLSAFKRGNG</sequence>
<comment type="caution">
    <text evidence="2">The sequence shown here is derived from an EMBL/GenBank/DDBJ whole genome shotgun (WGS) entry which is preliminary data.</text>
</comment>
<evidence type="ECO:0000313" key="2">
    <source>
        <dbReference type="EMBL" id="GAA3593563.1"/>
    </source>
</evidence>
<feature type="region of interest" description="Disordered" evidence="1">
    <location>
        <begin position="113"/>
        <end position="137"/>
    </location>
</feature>
<evidence type="ECO:0008006" key="4">
    <source>
        <dbReference type="Google" id="ProtNLM"/>
    </source>
</evidence>
<protein>
    <recommendedName>
        <fullName evidence="4">Excreted virulence factor EspC (Type VII ESX diderm)</fullName>
    </recommendedName>
</protein>
<name>A0ABP6YY90_9ACTN</name>
<dbReference type="Proteomes" id="UP001501074">
    <property type="component" value="Unassembled WGS sequence"/>
</dbReference>
<reference evidence="3" key="1">
    <citation type="journal article" date="2019" name="Int. J. Syst. Evol. Microbiol.">
        <title>The Global Catalogue of Microorganisms (GCM) 10K type strain sequencing project: providing services to taxonomists for standard genome sequencing and annotation.</title>
        <authorList>
            <consortium name="The Broad Institute Genomics Platform"/>
            <consortium name="The Broad Institute Genome Sequencing Center for Infectious Disease"/>
            <person name="Wu L."/>
            <person name="Ma J."/>
        </authorList>
    </citation>
    <scope>NUCLEOTIDE SEQUENCE [LARGE SCALE GENOMIC DNA]</scope>
    <source>
        <strain evidence="3">JCM 16902</strain>
    </source>
</reference>
<accession>A0ABP6YY90</accession>
<gene>
    <name evidence="2" type="ORF">GCM10022223_05590</name>
</gene>
<organism evidence="2 3">
    <name type="scientific">Kineosporia mesophila</name>
    <dbReference type="NCBI Taxonomy" id="566012"/>
    <lineage>
        <taxon>Bacteria</taxon>
        <taxon>Bacillati</taxon>
        <taxon>Actinomycetota</taxon>
        <taxon>Actinomycetes</taxon>
        <taxon>Kineosporiales</taxon>
        <taxon>Kineosporiaceae</taxon>
        <taxon>Kineosporia</taxon>
    </lineage>
</organism>
<evidence type="ECO:0000256" key="1">
    <source>
        <dbReference type="SAM" id="MobiDB-lite"/>
    </source>
</evidence>
<dbReference type="EMBL" id="BAAAZO010000001">
    <property type="protein sequence ID" value="GAA3593563.1"/>
    <property type="molecule type" value="Genomic_DNA"/>
</dbReference>
<dbReference type="RefSeq" id="WP_231489455.1">
    <property type="nucleotide sequence ID" value="NZ_BAAAZO010000001.1"/>
</dbReference>
<proteinExistence type="predicted"/>